<evidence type="ECO:0000256" key="1">
    <source>
        <dbReference type="ARBA" id="ARBA00022842"/>
    </source>
</evidence>
<comment type="caution">
    <text evidence="3">The sequence shown here is derived from an EMBL/GenBank/DDBJ whole genome shotgun (WGS) entry which is preliminary data.</text>
</comment>
<dbReference type="EMBL" id="QNTQ01000008">
    <property type="protein sequence ID" value="RBI85116.1"/>
    <property type="molecule type" value="Genomic_DNA"/>
</dbReference>
<dbReference type="PANTHER" id="PTHR43777">
    <property type="entry name" value="MOLYBDENUM COFACTOR CYTIDYLYLTRANSFERASE"/>
    <property type="match status" value="1"/>
</dbReference>
<name>A0A365U8G7_9RHOB</name>
<dbReference type="InterPro" id="IPR029044">
    <property type="entry name" value="Nucleotide-diphossugar_trans"/>
</dbReference>
<dbReference type="CDD" id="cd04182">
    <property type="entry name" value="GT_2_like_f"/>
    <property type="match status" value="1"/>
</dbReference>
<keyword evidence="4" id="KW-1185">Reference proteome</keyword>
<dbReference type="AlphaFoldDB" id="A0A365U8G7"/>
<dbReference type="Proteomes" id="UP000253370">
    <property type="component" value="Unassembled WGS sequence"/>
</dbReference>
<proteinExistence type="predicted"/>
<evidence type="ECO:0000313" key="3">
    <source>
        <dbReference type="EMBL" id="RBI85116.1"/>
    </source>
</evidence>
<reference evidence="3 4" key="1">
    <citation type="submission" date="2018-07" db="EMBL/GenBank/DDBJ databases">
        <title>Rhodosalinus sp. strain E84T genomic sequence and assembly.</title>
        <authorList>
            <person name="Liu Z.-W."/>
            <person name="Lu D.-C."/>
        </authorList>
    </citation>
    <scope>NUCLEOTIDE SEQUENCE [LARGE SCALE GENOMIC DNA]</scope>
    <source>
        <strain evidence="3 4">E84</strain>
    </source>
</reference>
<evidence type="ECO:0000259" key="2">
    <source>
        <dbReference type="Pfam" id="PF12804"/>
    </source>
</evidence>
<dbReference type="PANTHER" id="PTHR43777:SF1">
    <property type="entry name" value="MOLYBDENUM COFACTOR CYTIDYLYLTRANSFERASE"/>
    <property type="match status" value="1"/>
</dbReference>
<protein>
    <submittedName>
        <fullName evidence="3">Nucleotidyltransferase family protein</fullName>
    </submittedName>
</protein>
<dbReference type="Pfam" id="PF12804">
    <property type="entry name" value="NTP_transf_3"/>
    <property type="match status" value="1"/>
</dbReference>
<sequence length="197" mass="20950">MPDVGILIPAAGASSRMGGRDKLLEPVLGFPLLSLIAARAREATPVVCVALPGKDGPRHRTIAGLDVDWVDVPDAAEGMAASLRAGLAAMPTQLDGVMILPADMPEIDAPDMRALIDAFRAEPAIWQATAEDGTPGHPVIFPADLLDEVAKVKGDRGARDVLAAHPDRIRRLALPGRRALIDLDTPEDWARWRRASA</sequence>
<feature type="domain" description="MobA-like NTP transferase" evidence="2">
    <location>
        <begin position="7"/>
        <end position="167"/>
    </location>
</feature>
<dbReference type="Gene3D" id="3.90.550.10">
    <property type="entry name" value="Spore Coat Polysaccharide Biosynthesis Protein SpsA, Chain A"/>
    <property type="match status" value="1"/>
</dbReference>
<dbReference type="InterPro" id="IPR025877">
    <property type="entry name" value="MobA-like_NTP_Trfase"/>
</dbReference>
<accession>A0A365U8G7</accession>
<dbReference type="SUPFAM" id="SSF53448">
    <property type="entry name" value="Nucleotide-diphospho-sugar transferases"/>
    <property type="match status" value="1"/>
</dbReference>
<evidence type="ECO:0000313" key="4">
    <source>
        <dbReference type="Proteomes" id="UP000253370"/>
    </source>
</evidence>
<dbReference type="GO" id="GO:0016779">
    <property type="term" value="F:nucleotidyltransferase activity"/>
    <property type="evidence" value="ECO:0007669"/>
    <property type="project" value="UniProtKB-ARBA"/>
</dbReference>
<dbReference type="RefSeq" id="WP_113289444.1">
    <property type="nucleotide sequence ID" value="NZ_QNTQ01000008.1"/>
</dbReference>
<organism evidence="3 4">
    <name type="scientific">Rhodosalinus halophilus</name>
    <dbReference type="NCBI Taxonomy" id="2259333"/>
    <lineage>
        <taxon>Bacteria</taxon>
        <taxon>Pseudomonadati</taxon>
        <taxon>Pseudomonadota</taxon>
        <taxon>Alphaproteobacteria</taxon>
        <taxon>Rhodobacterales</taxon>
        <taxon>Paracoccaceae</taxon>
        <taxon>Rhodosalinus</taxon>
    </lineage>
</organism>
<gene>
    <name evidence="3" type="ORF">DRV85_10705</name>
</gene>
<keyword evidence="3" id="KW-0808">Transferase</keyword>
<keyword evidence="1" id="KW-0460">Magnesium</keyword>
<dbReference type="OrthoDB" id="9779263at2"/>